<evidence type="ECO:0000256" key="3">
    <source>
        <dbReference type="ARBA" id="ARBA00022777"/>
    </source>
</evidence>
<protein>
    <recommendedName>
        <fullName evidence="4">ADP/GDP-polyphosphate phosphotransferase</fullName>
        <ecNumber evidence="4">2.7.4.-</ecNumber>
    </recommendedName>
    <alternativeName>
        <fullName evidence="4">Polyphosphate kinase PPK2</fullName>
    </alternativeName>
</protein>
<dbReference type="Pfam" id="PF03976">
    <property type="entry name" value="PPK2"/>
    <property type="match status" value="1"/>
</dbReference>
<evidence type="ECO:0000259" key="6">
    <source>
        <dbReference type="Pfam" id="PF03976"/>
    </source>
</evidence>
<dbReference type="Gene3D" id="3.40.50.300">
    <property type="entry name" value="P-loop containing nucleotide triphosphate hydrolases"/>
    <property type="match status" value="1"/>
</dbReference>
<comment type="caution">
    <text evidence="7">The sequence shown here is derived from an EMBL/GenBank/DDBJ whole genome shotgun (WGS) entry which is preliminary data.</text>
</comment>
<evidence type="ECO:0000256" key="5">
    <source>
        <dbReference type="SAM" id="MobiDB-lite"/>
    </source>
</evidence>
<feature type="region of interest" description="Disordered" evidence="5">
    <location>
        <begin position="1"/>
        <end position="59"/>
    </location>
</feature>
<comment type="subunit">
    <text evidence="4">Homotetramer.</text>
</comment>
<dbReference type="NCBIfam" id="TIGR03707">
    <property type="entry name" value="PPK2_P_aer"/>
    <property type="match status" value="1"/>
</dbReference>
<evidence type="ECO:0000313" key="8">
    <source>
        <dbReference type="Proteomes" id="UP000681340"/>
    </source>
</evidence>
<evidence type="ECO:0000256" key="1">
    <source>
        <dbReference type="ARBA" id="ARBA00009924"/>
    </source>
</evidence>
<sequence>MQADQDHEQEQGDNGGHEDRQFDDELTTDPYTGPITELGGYRVADDDDDDPVLLNADGSPVDTWREDYPYDTRMARAEYDHDKRLLQIELLKLQNWCKRTGERMVILFEGRDAAGKGGTIKRFMEHLNPRGASVVALEKPNERESNQWYFQRYIKHLPAAGEIVLFDRSWYNRAGVERVMGFCTRAEYLEFMRQAPDLERMLVRSQINLIKFWFSVSQGEQRTRFAIRQVDPVRQWKLSKMDLESLDKWGEYTEAKEAMFFYTDTADAPWTVVKSNDKKRARLEAIRFVLNRFDYDNKDTTIVGTPDRQIVGPASQFVEGTEESPQVFPRL</sequence>
<dbReference type="PANTHER" id="PTHR34383:SF1">
    <property type="entry name" value="ADP-POLYPHOSPHATE PHOSPHOTRANSFERASE"/>
    <property type="match status" value="1"/>
</dbReference>
<comment type="function">
    <text evidence="4">Uses inorganic polyphosphate (polyP) as a donor to convert GDP to GTP or ADP to ATP.</text>
</comment>
<dbReference type="GO" id="GO:0006793">
    <property type="term" value="P:phosphorus metabolic process"/>
    <property type="evidence" value="ECO:0007669"/>
    <property type="project" value="InterPro"/>
</dbReference>
<dbReference type="EC" id="2.7.4.-" evidence="4"/>
<dbReference type="RefSeq" id="WP_212986629.1">
    <property type="nucleotide sequence ID" value="NZ_BAABEA010000003.1"/>
</dbReference>
<keyword evidence="2 4" id="KW-0808">Transferase</keyword>
<dbReference type="SUPFAM" id="SSF52540">
    <property type="entry name" value="P-loop containing nucleoside triphosphate hydrolases"/>
    <property type="match status" value="1"/>
</dbReference>
<dbReference type="AlphaFoldDB" id="A0A919S3L0"/>
<feature type="domain" description="Polyphosphate kinase-2-related" evidence="6">
    <location>
        <begin position="75"/>
        <end position="299"/>
    </location>
</feature>
<dbReference type="InterPro" id="IPR027417">
    <property type="entry name" value="P-loop_NTPase"/>
</dbReference>
<dbReference type="GO" id="GO:0008976">
    <property type="term" value="F:polyphosphate kinase activity"/>
    <property type="evidence" value="ECO:0007669"/>
    <property type="project" value="UniProtKB-UniRule"/>
</dbReference>
<organism evidence="7 8">
    <name type="scientific">Actinoplanes auranticolor</name>
    <dbReference type="NCBI Taxonomy" id="47988"/>
    <lineage>
        <taxon>Bacteria</taxon>
        <taxon>Bacillati</taxon>
        <taxon>Actinomycetota</taxon>
        <taxon>Actinomycetes</taxon>
        <taxon>Micromonosporales</taxon>
        <taxon>Micromonosporaceae</taxon>
        <taxon>Actinoplanes</taxon>
    </lineage>
</organism>
<proteinExistence type="inferred from homology"/>
<evidence type="ECO:0000313" key="7">
    <source>
        <dbReference type="EMBL" id="GIM63555.1"/>
    </source>
</evidence>
<dbReference type="InterPro" id="IPR022488">
    <property type="entry name" value="PPK2-related"/>
</dbReference>
<evidence type="ECO:0000256" key="4">
    <source>
        <dbReference type="RuleBase" id="RU369062"/>
    </source>
</evidence>
<dbReference type="Proteomes" id="UP000681340">
    <property type="component" value="Unassembled WGS sequence"/>
</dbReference>
<dbReference type="EMBL" id="BOQL01000005">
    <property type="protein sequence ID" value="GIM63555.1"/>
    <property type="molecule type" value="Genomic_DNA"/>
</dbReference>
<reference evidence="7" key="1">
    <citation type="submission" date="2021-03" db="EMBL/GenBank/DDBJ databases">
        <title>Whole genome shotgun sequence of Actinoplanes auranticolor NBRC 12245.</title>
        <authorList>
            <person name="Komaki H."/>
            <person name="Tamura T."/>
        </authorList>
    </citation>
    <scope>NUCLEOTIDE SEQUENCE</scope>
    <source>
        <strain evidence="7">NBRC 12245</strain>
    </source>
</reference>
<keyword evidence="8" id="KW-1185">Reference proteome</keyword>
<name>A0A919S3L0_9ACTN</name>
<dbReference type="PANTHER" id="PTHR34383">
    <property type="entry name" value="POLYPHOSPHATE:AMP PHOSPHOTRANSFERASE-RELATED"/>
    <property type="match status" value="1"/>
</dbReference>
<feature type="compositionally biased region" description="Basic and acidic residues" evidence="5">
    <location>
        <begin position="1"/>
        <end position="20"/>
    </location>
</feature>
<keyword evidence="3 4" id="KW-0418">Kinase</keyword>
<dbReference type="InterPro" id="IPR022486">
    <property type="entry name" value="PPK2_PA0141"/>
</dbReference>
<comment type="similarity">
    <text evidence="1 4">Belongs to the polyphosphate kinase 2 (PPK2) family. Class I subfamily.</text>
</comment>
<evidence type="ECO:0000256" key="2">
    <source>
        <dbReference type="ARBA" id="ARBA00022679"/>
    </source>
</evidence>
<gene>
    <name evidence="7" type="ORF">Aau02nite_04790</name>
</gene>
<accession>A0A919S3L0</accession>